<evidence type="ECO:0000259" key="12">
    <source>
        <dbReference type="Pfam" id="PF03813"/>
    </source>
</evidence>
<keyword evidence="5" id="KW-0158">Chromosome</keyword>
<evidence type="ECO:0000256" key="5">
    <source>
        <dbReference type="ARBA" id="ARBA00022454"/>
    </source>
</evidence>
<dbReference type="FunFam" id="1.10.1410.10:FF:000006">
    <property type="entry name" value="Nucleolar protein 6"/>
    <property type="match status" value="1"/>
</dbReference>
<evidence type="ECO:0000256" key="10">
    <source>
        <dbReference type="RuleBase" id="RU364032"/>
    </source>
</evidence>
<dbReference type="PANTHER" id="PTHR17972">
    <property type="entry name" value="NUCLEOLAR RNA-ASSOCIATED PROTEIN"/>
    <property type="match status" value="1"/>
</dbReference>
<evidence type="ECO:0000259" key="16">
    <source>
        <dbReference type="Pfam" id="PF17406"/>
    </source>
</evidence>
<dbReference type="AlphaFoldDB" id="A0A834I180"/>
<dbReference type="InterPro" id="IPR005554">
    <property type="entry name" value="NOL6/Upt22"/>
</dbReference>
<dbReference type="InterPro" id="IPR035371">
    <property type="entry name" value="Nrap_D6"/>
</dbReference>
<dbReference type="InterPro" id="IPR035370">
    <property type="entry name" value="Nrap_D5"/>
</dbReference>
<feature type="compositionally biased region" description="Acidic residues" evidence="11">
    <location>
        <begin position="1"/>
        <end position="11"/>
    </location>
</feature>
<accession>A0A834I180</accession>
<comment type="subcellular location">
    <subcellularLocation>
        <location evidence="1">Chromosome</location>
    </subcellularLocation>
    <subcellularLocation>
        <location evidence="2 10">Nucleus</location>
        <location evidence="2 10">Nucleolus</location>
    </subcellularLocation>
</comment>
<gene>
    <name evidence="18" type="ORF">GWI33_014551</name>
</gene>
<feature type="domain" description="Nrap protein" evidence="13">
    <location>
        <begin position="316"/>
        <end position="452"/>
    </location>
</feature>
<evidence type="ECO:0000259" key="17">
    <source>
        <dbReference type="Pfam" id="PF17407"/>
    </source>
</evidence>
<evidence type="ECO:0000259" key="15">
    <source>
        <dbReference type="Pfam" id="PF17405"/>
    </source>
</evidence>
<evidence type="ECO:0000313" key="18">
    <source>
        <dbReference type="EMBL" id="KAF7272687.1"/>
    </source>
</evidence>
<dbReference type="GO" id="GO:0006364">
    <property type="term" value="P:rRNA processing"/>
    <property type="evidence" value="ECO:0007669"/>
    <property type="project" value="TreeGrafter"/>
</dbReference>
<sequence length="1117" mass="128182">MDSMDEDEDTQEAQTSLVLKPKRAKNLLGNKLKKVKYSDMSEKPKGKGIKIPTAEELNNLRETENLYNNNLFRLQISELLKEVQIKNKRKTSFKNWFESFKESIQSMPELDDFTLSEIKEISKKKRTKTEKFINSVSKYPCYLKTDQDLTLKLNKPEECECFGLQEVNASPGPSLNINIRVNMPRSYFNVKDFVNNRYLVKRFYYLLYILENVDAVKKDLTLHEDVPLLPVLNLQPTDDVKIKVNVYVVPPKNYFKPARFLPSINNVKCHLFMDKHNEEVLKETPTVLYNAAIAHDVTLQTNNDYIQTVLNDYPNIQDALKLLCVWLNQRELNVGFGGLKPSLLMSLVVFLVGVKKINKMMSAYQVVRNVWCFLADTDLTAFPICLGDCTNEIIESFKENFSVVFLDYTGCFNLAAFLSSSIAKKISRESQIAVKQLDSGKMESFQLLFLNKLPFCLQYDMVVDISPALPLPKFDITDKELWKSVGFEFVLKVKYLSSMLERALHERAVHIVPRIETRYSTESDKCLEKLLIGINVNAEKAFNFIEKGPALSDHIEAEKFRQFWGELSSDRRFRDGSTNVAVYFKANTVRAKRNIVKRIVKFVLNDKLQLRSKIHYDEMDEFVINKRLKAPYPVGTNEETCLKAMAISDELGSMIRKTQTSLIVTAVLGVSDTLCLTDPCGPIASNIKPEVNGGSVCGRRMANENSDGIQRYLKAIDLVIHLEHSSKWPNDLQAVRYIKTSFYLEISSQLKRTHNISSVVTQDVLCVYYKGLVFRFTLYVPKEIALLKKGTTELGAVQYLGTADTFQMERDLLILPRIMAGLRGLQYNNPSFGASCGLIKKWIRSQLIDHSHITDIQVDLLNASVYLRDSPYLESATPQIAFLRFLQYLKELQWDLQPVPVNFNGELSKEDLLELESKFQQNRDKLAPLYFLMAEDKGESVFTNASSPSQQILIRLQQLADAALTSLTRRLTGDADFDLYSLFAPNMEGYNLIIHLKPEVNARRYESIGSNKEGQVLLEPFVQKEDMDIPLFDFNPVDLYLDELRRNYSEYATFFHNSYGGNTIGILWDPLENECEFKVTNISGRKLVDQKLVLNIDAFIEDFYLLGRDIVKWIEKK</sequence>
<name>A0A834I180_RHYFE</name>
<dbReference type="GO" id="GO:0005694">
    <property type="term" value="C:chromosome"/>
    <property type="evidence" value="ECO:0007669"/>
    <property type="project" value="UniProtKB-SubCell"/>
</dbReference>
<organism evidence="18 19">
    <name type="scientific">Rhynchophorus ferrugineus</name>
    <name type="common">Red palm weevil</name>
    <name type="synonym">Curculio ferrugineus</name>
    <dbReference type="NCBI Taxonomy" id="354439"/>
    <lineage>
        <taxon>Eukaryota</taxon>
        <taxon>Metazoa</taxon>
        <taxon>Ecdysozoa</taxon>
        <taxon>Arthropoda</taxon>
        <taxon>Hexapoda</taxon>
        <taxon>Insecta</taxon>
        <taxon>Pterygota</taxon>
        <taxon>Neoptera</taxon>
        <taxon>Endopterygota</taxon>
        <taxon>Coleoptera</taxon>
        <taxon>Polyphaga</taxon>
        <taxon>Cucujiformia</taxon>
        <taxon>Curculionidae</taxon>
        <taxon>Dryophthorinae</taxon>
        <taxon>Rhynchophorus</taxon>
    </lineage>
</organism>
<dbReference type="Pfam" id="PF17406">
    <property type="entry name" value="Nrap_D5"/>
    <property type="match status" value="1"/>
</dbReference>
<evidence type="ECO:0000256" key="6">
    <source>
        <dbReference type="ARBA" id="ARBA00022884"/>
    </source>
</evidence>
<dbReference type="GO" id="GO:0032040">
    <property type="term" value="C:small-subunit processome"/>
    <property type="evidence" value="ECO:0007669"/>
    <property type="project" value="TreeGrafter"/>
</dbReference>
<dbReference type="Pfam" id="PF17404">
    <property type="entry name" value="Nrap_D3"/>
    <property type="match status" value="1"/>
</dbReference>
<comment type="similarity">
    <text evidence="3 10">Belongs to the NRAP family.</text>
</comment>
<evidence type="ECO:0000256" key="2">
    <source>
        <dbReference type="ARBA" id="ARBA00004604"/>
    </source>
</evidence>
<evidence type="ECO:0000259" key="14">
    <source>
        <dbReference type="Pfam" id="PF17404"/>
    </source>
</evidence>
<dbReference type="PANTHER" id="PTHR17972:SF0">
    <property type="entry name" value="NUCLEOLAR PROTEIN 6"/>
    <property type="match status" value="1"/>
</dbReference>
<keyword evidence="19" id="KW-1185">Reference proteome</keyword>
<evidence type="ECO:0000259" key="13">
    <source>
        <dbReference type="Pfam" id="PF17403"/>
    </source>
</evidence>
<keyword evidence="7 10" id="KW-0539">Nucleus</keyword>
<dbReference type="Gene3D" id="3.30.70.3030">
    <property type="match status" value="1"/>
</dbReference>
<evidence type="ECO:0000256" key="8">
    <source>
        <dbReference type="ARBA" id="ARBA00035000"/>
    </source>
</evidence>
<keyword evidence="6 10" id="KW-0694">RNA-binding</keyword>
<dbReference type="Proteomes" id="UP000625711">
    <property type="component" value="Unassembled WGS sequence"/>
</dbReference>
<evidence type="ECO:0000256" key="4">
    <source>
        <dbReference type="ARBA" id="ARBA00016437"/>
    </source>
</evidence>
<dbReference type="InterPro" id="IPR035082">
    <property type="entry name" value="Nrap_D1"/>
</dbReference>
<dbReference type="Pfam" id="PF17403">
    <property type="entry name" value="Nrap_D2"/>
    <property type="match status" value="1"/>
</dbReference>
<feature type="domain" description="Nrap protein" evidence="17">
    <location>
        <begin position="988"/>
        <end position="1113"/>
    </location>
</feature>
<comment type="subunit">
    <text evidence="9">Part of the small subunit (SSU) processome, composed of more than 70 proteins and the RNA chaperone small nucleolar RNA (snoRNA) U3.</text>
</comment>
<comment type="function">
    <text evidence="8">Part of the small subunit (SSU) processome, first precursor of the small eukaryotic ribosomal subunit. During the assembly of the SSU processome in the nucleolus, many ribosome biogenesis factors, an RNA chaperone and ribosomal proteins associate with the nascent pre-rRNA and work in concert to generate RNA folding, modifications, rearrangements and cleavage as well as targeted degradation of pre-ribosomal RNA by the RNA exosome.</text>
</comment>
<dbReference type="EMBL" id="JAACXV010013728">
    <property type="protein sequence ID" value="KAF7272687.1"/>
    <property type="molecule type" value="Genomic_DNA"/>
</dbReference>
<evidence type="ECO:0000313" key="19">
    <source>
        <dbReference type="Proteomes" id="UP000625711"/>
    </source>
</evidence>
<dbReference type="GO" id="GO:0006409">
    <property type="term" value="P:tRNA export from nucleus"/>
    <property type="evidence" value="ECO:0007669"/>
    <property type="project" value="TreeGrafter"/>
</dbReference>
<evidence type="ECO:0000256" key="9">
    <source>
        <dbReference type="ARBA" id="ARBA00035020"/>
    </source>
</evidence>
<comment type="caution">
    <text evidence="18">The sequence shown here is derived from an EMBL/GenBank/DDBJ whole genome shotgun (WGS) entry which is preliminary data.</text>
</comment>
<protein>
    <recommendedName>
        <fullName evidence="4 10">Nucleolar protein 6</fullName>
    </recommendedName>
</protein>
<dbReference type="InterPro" id="IPR035368">
    <property type="entry name" value="Nrap_D3"/>
</dbReference>
<feature type="region of interest" description="Disordered" evidence="11">
    <location>
        <begin position="1"/>
        <end position="22"/>
    </location>
</feature>
<evidence type="ECO:0000256" key="11">
    <source>
        <dbReference type="SAM" id="MobiDB-lite"/>
    </source>
</evidence>
<evidence type="ECO:0000256" key="7">
    <source>
        <dbReference type="ARBA" id="ARBA00023242"/>
    </source>
</evidence>
<dbReference type="OrthoDB" id="10251401at2759"/>
<dbReference type="GO" id="GO:0034456">
    <property type="term" value="C:UTP-C complex"/>
    <property type="evidence" value="ECO:0007669"/>
    <property type="project" value="TreeGrafter"/>
</dbReference>
<feature type="domain" description="Nrap protein" evidence="16">
    <location>
        <begin position="830"/>
        <end position="985"/>
    </location>
</feature>
<evidence type="ECO:0000256" key="3">
    <source>
        <dbReference type="ARBA" id="ARBA00006674"/>
    </source>
</evidence>
<dbReference type="Pfam" id="PF17405">
    <property type="entry name" value="Nrap_D4"/>
    <property type="match status" value="1"/>
</dbReference>
<dbReference type="InterPro" id="IPR035367">
    <property type="entry name" value="Nrap_D2"/>
</dbReference>
<dbReference type="Pfam" id="PF17407">
    <property type="entry name" value="Nrap_D6"/>
    <property type="match status" value="1"/>
</dbReference>
<dbReference type="Gene3D" id="1.10.1410.10">
    <property type="match status" value="2"/>
</dbReference>
<dbReference type="GO" id="GO:0032545">
    <property type="term" value="C:CURI complex"/>
    <property type="evidence" value="ECO:0007669"/>
    <property type="project" value="TreeGrafter"/>
</dbReference>
<reference evidence="18" key="1">
    <citation type="submission" date="2020-08" db="EMBL/GenBank/DDBJ databases">
        <title>Genome sequencing and assembly of the red palm weevil Rhynchophorus ferrugineus.</title>
        <authorList>
            <person name="Dias G.B."/>
            <person name="Bergman C.M."/>
            <person name="Manee M."/>
        </authorList>
    </citation>
    <scope>NUCLEOTIDE SEQUENCE</scope>
    <source>
        <strain evidence="18">AA-2017</strain>
        <tissue evidence="18">Whole larva</tissue>
    </source>
</reference>
<dbReference type="GO" id="GO:0003723">
    <property type="term" value="F:RNA binding"/>
    <property type="evidence" value="ECO:0007669"/>
    <property type="project" value="UniProtKB-KW"/>
</dbReference>
<dbReference type="InterPro" id="IPR035369">
    <property type="entry name" value="Nrap_D4"/>
</dbReference>
<feature type="domain" description="Nrap protein" evidence="15">
    <location>
        <begin position="633"/>
        <end position="825"/>
    </location>
</feature>
<proteinExistence type="inferred from homology"/>
<feature type="domain" description="Nrap protein" evidence="14">
    <location>
        <begin position="457"/>
        <end position="608"/>
    </location>
</feature>
<feature type="domain" description="Nrap protein" evidence="12">
    <location>
        <begin position="177"/>
        <end position="310"/>
    </location>
</feature>
<dbReference type="Pfam" id="PF03813">
    <property type="entry name" value="Nrap"/>
    <property type="match status" value="1"/>
</dbReference>
<evidence type="ECO:0000256" key="1">
    <source>
        <dbReference type="ARBA" id="ARBA00004286"/>
    </source>
</evidence>